<gene>
    <name evidence="1" type="ORF">GWI33_002944</name>
</gene>
<evidence type="ECO:0000313" key="1">
    <source>
        <dbReference type="EMBL" id="KAF7277640.1"/>
    </source>
</evidence>
<reference evidence="1" key="1">
    <citation type="submission" date="2020-08" db="EMBL/GenBank/DDBJ databases">
        <title>Genome sequencing and assembly of the red palm weevil Rhynchophorus ferrugineus.</title>
        <authorList>
            <person name="Dias G.B."/>
            <person name="Bergman C.M."/>
            <person name="Manee M."/>
        </authorList>
    </citation>
    <scope>NUCLEOTIDE SEQUENCE</scope>
    <source>
        <strain evidence="1">AA-2017</strain>
        <tissue evidence="1">Whole larva</tissue>
    </source>
</reference>
<comment type="caution">
    <text evidence="1">The sequence shown here is derived from an EMBL/GenBank/DDBJ whole genome shotgun (WGS) entry which is preliminary data.</text>
</comment>
<evidence type="ECO:0000313" key="2">
    <source>
        <dbReference type="Proteomes" id="UP000625711"/>
    </source>
</evidence>
<keyword evidence="2" id="KW-1185">Reference proteome</keyword>
<dbReference type="AlphaFoldDB" id="A0A834IAV3"/>
<proteinExistence type="predicted"/>
<organism evidence="1 2">
    <name type="scientific">Rhynchophorus ferrugineus</name>
    <name type="common">Red palm weevil</name>
    <name type="synonym">Curculio ferrugineus</name>
    <dbReference type="NCBI Taxonomy" id="354439"/>
    <lineage>
        <taxon>Eukaryota</taxon>
        <taxon>Metazoa</taxon>
        <taxon>Ecdysozoa</taxon>
        <taxon>Arthropoda</taxon>
        <taxon>Hexapoda</taxon>
        <taxon>Insecta</taxon>
        <taxon>Pterygota</taxon>
        <taxon>Neoptera</taxon>
        <taxon>Endopterygota</taxon>
        <taxon>Coleoptera</taxon>
        <taxon>Polyphaga</taxon>
        <taxon>Cucujiformia</taxon>
        <taxon>Curculionidae</taxon>
        <taxon>Dryophthorinae</taxon>
        <taxon>Rhynchophorus</taxon>
    </lineage>
</organism>
<sequence length="156" mass="17543">MSQGIQQSDAIQKSAFDLTQEQIQSLIATSTGFIDTYMIPVYDAAAILLPQNLVLSAMNVPARSETVEWHEKLLPTYIVHHPDLVEVTALVIDGDREETCFAILCDSMPKTLRLRISEVLDVDKPIPATVYQYVEVNGQQYQVPNLSYIQQQLFSN</sequence>
<name>A0A834IAV3_RHYFE</name>
<dbReference type="EMBL" id="JAACXV010000547">
    <property type="protein sequence ID" value="KAF7277640.1"/>
    <property type="molecule type" value="Genomic_DNA"/>
</dbReference>
<accession>A0A834IAV3</accession>
<protein>
    <submittedName>
        <fullName evidence="1">Uncharacterized protein</fullName>
    </submittedName>
</protein>
<dbReference type="Proteomes" id="UP000625711">
    <property type="component" value="Unassembled WGS sequence"/>
</dbReference>